<reference evidence="4" key="1">
    <citation type="submission" date="2022-10" db="EMBL/GenBank/DDBJ databases">
        <title>Novel sulphate-reducing endosymbionts in the free-living metamonad Anaeramoeba.</title>
        <authorList>
            <person name="Jerlstrom-Hultqvist J."/>
            <person name="Cepicka I."/>
            <person name="Gallot-Lavallee L."/>
            <person name="Salas-Leiva D."/>
            <person name="Curtis B.A."/>
            <person name="Zahonova K."/>
            <person name="Pipaliya S."/>
            <person name="Dacks J."/>
            <person name="Roger A.J."/>
        </authorList>
    </citation>
    <scope>NUCLEOTIDE SEQUENCE</scope>
    <source>
        <strain evidence="4">BMAN</strain>
    </source>
</reference>
<accession>A0A9Q0R7F5</accession>
<feature type="region of interest" description="Disordered" evidence="1">
    <location>
        <begin position="167"/>
        <end position="186"/>
    </location>
</feature>
<dbReference type="OrthoDB" id="164025at2759"/>
<dbReference type="CDD" id="cd06468">
    <property type="entry name" value="p23_CacyBP"/>
    <property type="match status" value="1"/>
</dbReference>
<dbReference type="SUPFAM" id="SSF49764">
    <property type="entry name" value="HSP20-like chaperones"/>
    <property type="match status" value="1"/>
</dbReference>
<feature type="region of interest" description="Disordered" evidence="1">
    <location>
        <begin position="40"/>
        <end position="60"/>
    </location>
</feature>
<dbReference type="AlphaFoldDB" id="A0A9Q0R7F5"/>
<dbReference type="InterPro" id="IPR007699">
    <property type="entry name" value="SGS_dom"/>
</dbReference>
<dbReference type="GO" id="GO:0015631">
    <property type="term" value="F:tubulin binding"/>
    <property type="evidence" value="ECO:0007669"/>
    <property type="project" value="InterPro"/>
</dbReference>
<dbReference type="EMBL" id="JAPDFW010000114">
    <property type="protein sequence ID" value="KAJ5068684.1"/>
    <property type="molecule type" value="Genomic_DNA"/>
</dbReference>
<dbReference type="GO" id="GO:0031625">
    <property type="term" value="F:ubiquitin protein ligase binding"/>
    <property type="evidence" value="ECO:0007669"/>
    <property type="project" value="InterPro"/>
</dbReference>
<dbReference type="GO" id="GO:0005634">
    <property type="term" value="C:nucleus"/>
    <property type="evidence" value="ECO:0007669"/>
    <property type="project" value="TreeGrafter"/>
</dbReference>
<comment type="caution">
    <text evidence="4">The sequence shown here is derived from an EMBL/GenBank/DDBJ whole genome shotgun (WGS) entry which is preliminary data.</text>
</comment>
<proteinExistence type="predicted"/>
<dbReference type="PROSITE" id="PS51048">
    <property type="entry name" value="SGS"/>
    <property type="match status" value="1"/>
</dbReference>
<evidence type="ECO:0000256" key="1">
    <source>
        <dbReference type="SAM" id="MobiDB-lite"/>
    </source>
</evidence>
<evidence type="ECO:0000259" key="2">
    <source>
        <dbReference type="PROSITE" id="PS51048"/>
    </source>
</evidence>
<protein>
    <submittedName>
        <fullName evidence="4">Calcyclin-binding protein</fullName>
    </submittedName>
</protein>
<dbReference type="PANTHER" id="PTHR13164:SF3">
    <property type="entry name" value="CALCYCLIN-BINDING PROTEIN"/>
    <property type="match status" value="1"/>
</dbReference>
<sequence>MENTDLKAEAIKELQQFLEQSKNELVQEYLKKQIEILEKEPNEKETNQVEQKQEERKPIPQKDIINRANVKKLYQPITDYSWDQSSSSVTIYIMKKGIGQLDSKNIKVAFNTKSVSILIHDFQGSDYKLTIKNLTEEIIPDKSKFKKLRNRIEVILAKKGTPHWSSLKSTKPLFKPNQPEKTKDPSESLMDLMKQMYNEGDDEMKKTIAKAWTEF</sequence>
<dbReference type="GO" id="GO:0044548">
    <property type="term" value="F:S100 protein binding"/>
    <property type="evidence" value="ECO:0007669"/>
    <property type="project" value="InterPro"/>
</dbReference>
<evidence type="ECO:0000259" key="3">
    <source>
        <dbReference type="PROSITE" id="PS51203"/>
    </source>
</evidence>
<name>A0A9Q0R7F5_ANAIG</name>
<dbReference type="InterPro" id="IPR052289">
    <property type="entry name" value="Calcyclin-binding_UBL-bridge"/>
</dbReference>
<dbReference type="InterPro" id="IPR008978">
    <property type="entry name" value="HSP20-like_chaperone"/>
</dbReference>
<dbReference type="PANTHER" id="PTHR13164">
    <property type="entry name" value="CALICYLIN BINDING PROTEIN"/>
    <property type="match status" value="1"/>
</dbReference>
<dbReference type="InterPro" id="IPR007052">
    <property type="entry name" value="CS_dom"/>
</dbReference>
<dbReference type="Gene3D" id="2.60.40.790">
    <property type="match status" value="1"/>
</dbReference>
<dbReference type="InterPro" id="IPR037893">
    <property type="entry name" value="CS_CacyBP"/>
</dbReference>
<feature type="domain" description="CS" evidence="3">
    <location>
        <begin position="75"/>
        <end position="168"/>
    </location>
</feature>
<evidence type="ECO:0000313" key="4">
    <source>
        <dbReference type="EMBL" id="KAJ5068684.1"/>
    </source>
</evidence>
<dbReference type="PROSITE" id="PS51203">
    <property type="entry name" value="CS"/>
    <property type="match status" value="1"/>
</dbReference>
<evidence type="ECO:0000313" key="5">
    <source>
        <dbReference type="Proteomes" id="UP001149090"/>
    </source>
</evidence>
<dbReference type="Proteomes" id="UP001149090">
    <property type="component" value="Unassembled WGS sequence"/>
</dbReference>
<dbReference type="OMA" id="YGWDQSA"/>
<dbReference type="FunFam" id="2.60.40.790:FF:000040">
    <property type="entry name" value="Calcyclin binding protein"/>
    <property type="match status" value="1"/>
</dbReference>
<dbReference type="Pfam" id="PF04969">
    <property type="entry name" value="CS"/>
    <property type="match status" value="1"/>
</dbReference>
<gene>
    <name evidence="4" type="ORF">M0811_02627</name>
</gene>
<feature type="domain" description="SGS" evidence="2">
    <location>
        <begin position="153"/>
        <end position="215"/>
    </location>
</feature>
<organism evidence="4 5">
    <name type="scientific">Anaeramoeba ignava</name>
    <name type="common">Anaerobic marine amoeba</name>
    <dbReference type="NCBI Taxonomy" id="1746090"/>
    <lineage>
        <taxon>Eukaryota</taxon>
        <taxon>Metamonada</taxon>
        <taxon>Anaeramoebidae</taxon>
        <taxon>Anaeramoeba</taxon>
    </lineage>
</organism>
<keyword evidence="5" id="KW-1185">Reference proteome</keyword>